<protein>
    <recommendedName>
        <fullName evidence="3">Glycosyl hydrolase</fullName>
    </recommendedName>
</protein>
<dbReference type="Gene3D" id="2.130.10.10">
    <property type="entry name" value="YVTN repeat-like/Quinoprotein amine dehydrogenase"/>
    <property type="match status" value="1"/>
</dbReference>
<evidence type="ECO:0000313" key="2">
    <source>
        <dbReference type="Proteomes" id="UP000184041"/>
    </source>
</evidence>
<dbReference type="PANTHER" id="PTHR43739:SF5">
    <property type="entry name" value="EXO-ALPHA-SIALIDASE"/>
    <property type="match status" value="1"/>
</dbReference>
<organism evidence="1 2">
    <name type="scientific">Fodinibius roseus</name>
    <dbReference type="NCBI Taxonomy" id="1194090"/>
    <lineage>
        <taxon>Bacteria</taxon>
        <taxon>Pseudomonadati</taxon>
        <taxon>Balneolota</taxon>
        <taxon>Balneolia</taxon>
        <taxon>Balneolales</taxon>
        <taxon>Balneolaceae</taxon>
        <taxon>Fodinibius</taxon>
    </lineage>
</organism>
<reference evidence="1 2" key="1">
    <citation type="submission" date="2016-11" db="EMBL/GenBank/DDBJ databases">
        <authorList>
            <person name="Jaros S."/>
            <person name="Januszkiewicz K."/>
            <person name="Wedrychowicz H."/>
        </authorList>
    </citation>
    <scope>NUCLEOTIDE SEQUENCE [LARGE SCALE GENOMIC DNA]</scope>
    <source>
        <strain evidence="1 2">DSM 21986</strain>
    </source>
</reference>
<dbReference type="STRING" id="1194090.SAMN05443144_105127"/>
<name>A0A1M4YQZ9_9BACT</name>
<evidence type="ECO:0000313" key="1">
    <source>
        <dbReference type="EMBL" id="SHF07932.1"/>
    </source>
</evidence>
<dbReference type="InterPro" id="IPR015943">
    <property type="entry name" value="WD40/YVTN_repeat-like_dom_sf"/>
</dbReference>
<keyword evidence="2" id="KW-1185">Reference proteome</keyword>
<dbReference type="InterPro" id="IPR052025">
    <property type="entry name" value="Xyloglucanase_GH74"/>
</dbReference>
<dbReference type="GO" id="GO:0010411">
    <property type="term" value="P:xyloglucan metabolic process"/>
    <property type="evidence" value="ECO:0007669"/>
    <property type="project" value="TreeGrafter"/>
</dbReference>
<accession>A0A1M4YQZ9</accession>
<dbReference type="Proteomes" id="UP000184041">
    <property type="component" value="Unassembled WGS sequence"/>
</dbReference>
<dbReference type="SUPFAM" id="SSF110296">
    <property type="entry name" value="Oligoxyloglucan reducing end-specific cellobiohydrolase"/>
    <property type="match status" value="1"/>
</dbReference>
<dbReference type="AlphaFoldDB" id="A0A1M4YQZ9"/>
<evidence type="ECO:0008006" key="3">
    <source>
        <dbReference type="Google" id="ProtNLM"/>
    </source>
</evidence>
<gene>
    <name evidence="1" type="ORF">SAMN05443144_105127</name>
</gene>
<dbReference type="CDD" id="cd15482">
    <property type="entry name" value="Sialidase_non-viral"/>
    <property type="match status" value="1"/>
</dbReference>
<dbReference type="PANTHER" id="PTHR43739">
    <property type="entry name" value="XYLOGLUCANASE (EUROFUNG)"/>
    <property type="match status" value="1"/>
</dbReference>
<dbReference type="EMBL" id="FQUS01000005">
    <property type="protein sequence ID" value="SHF07932.1"/>
    <property type="molecule type" value="Genomic_DNA"/>
</dbReference>
<sequence length="346" mass="38516">MNRKLIRSVRNLNQLHTATKTLTKGEEIMIANSDQHILLIGTNRGVYRVPIDKMDEAKQVLDTKHVLRVRRFGEEILAATRAGLFRSTDRGESWVNLNVPRKEVYSVYQEVQNKKLYAGTHPAHLYLSDDGGESWRELEGLQSLPSRNTWHTPRHRNEAHVRSLGGHADAPGRLIAGIEVGGVHVSEDGGKTWTERRDGLHDDIHHVLITEADEYIASTGGGLYRSRNAGRTWTRLDNKLDHTYFREAFVVGGRLYAAAARSAPPAWGGEQGADAALFESADGGDTFHSVAYAGQPEDLVLAWTVADTERETVFAGTRNGHILRRTDDKWRKVGSTPSSIRSLTAI</sequence>
<proteinExistence type="predicted"/>